<dbReference type="Proteomes" id="UP000635316">
    <property type="component" value="Unassembled WGS sequence"/>
</dbReference>
<proteinExistence type="predicted"/>
<gene>
    <name evidence="1" type="primary">mobC</name>
    <name evidence="1" type="ORF">JHL22_07565</name>
</gene>
<evidence type="ECO:0000313" key="1">
    <source>
        <dbReference type="EMBL" id="MBK1781072.1"/>
    </source>
</evidence>
<organism evidence="1 2">
    <name type="scientific">Advenella mandrilli</name>
    <dbReference type="NCBI Taxonomy" id="2800330"/>
    <lineage>
        <taxon>Bacteria</taxon>
        <taxon>Pseudomonadati</taxon>
        <taxon>Pseudomonadota</taxon>
        <taxon>Betaproteobacteria</taxon>
        <taxon>Burkholderiales</taxon>
        <taxon>Alcaligenaceae</taxon>
    </lineage>
</organism>
<comment type="caution">
    <text evidence="1">The sequence shown here is derived from an EMBL/GenBank/DDBJ whole genome shotgun (WGS) entry which is preliminary data.</text>
</comment>
<protein>
    <submittedName>
        <fullName evidence="1">Plasmid mobilization relaxosome protein MobC</fullName>
    </submittedName>
</protein>
<dbReference type="EMBL" id="JAENGP010000007">
    <property type="protein sequence ID" value="MBK1781072.1"/>
    <property type="molecule type" value="Genomic_DNA"/>
</dbReference>
<name>A0ABS1EB37_9BURK</name>
<reference evidence="1 2" key="1">
    <citation type="submission" date="2020-12" db="EMBL/GenBank/DDBJ databases">
        <authorList>
            <person name="Lu T."/>
            <person name="Wang Q."/>
            <person name="Han X."/>
        </authorList>
    </citation>
    <scope>NUCLEOTIDE SEQUENCE [LARGE SCALE GENOMIC DNA]</scope>
    <source>
        <strain evidence="1 2">WQ 585</strain>
    </source>
</reference>
<dbReference type="InterPro" id="IPR053842">
    <property type="entry name" value="NikA-like"/>
</dbReference>
<evidence type="ECO:0000313" key="2">
    <source>
        <dbReference type="Proteomes" id="UP000635316"/>
    </source>
</evidence>
<sequence>MKEAHFRIRDLTNDEYASLKNLAIQLTGKPSIAALAKQLILEKLGKNDHKLSKEKAENQGQRIEVRLQSPDLKELKERARQSNMTANRYLAMLFQAHTQKAPVLSTKEIEALYQSNAQLLRIGRNLNQIAKALNSGSQTAISTHLLNNIKDELDTHTEQVADVIRANWERMP</sequence>
<accession>A0ABS1EB37</accession>
<dbReference type="Pfam" id="PF21983">
    <property type="entry name" value="NikA-like"/>
    <property type="match status" value="1"/>
</dbReference>
<dbReference type="RefSeq" id="WP_200235579.1">
    <property type="nucleotide sequence ID" value="NZ_JAENGP010000007.1"/>
</dbReference>
<keyword evidence="2" id="KW-1185">Reference proteome</keyword>